<accession>A0A0A9WUI3</accession>
<proteinExistence type="inferred from homology"/>
<dbReference type="Pfam" id="PF00459">
    <property type="entry name" value="Inositol_P"/>
    <property type="match status" value="1"/>
</dbReference>
<feature type="binding site" evidence="2">
    <location>
        <position position="293"/>
    </location>
    <ligand>
        <name>Mg(2+)</name>
        <dbReference type="ChEBI" id="CHEBI:18420"/>
        <label>1</label>
        <note>catalytic</note>
    </ligand>
</feature>
<sequence>MSSEHDFLGSLLAVAAKAGRIAKACREDEHLLSLLVQEKKENEKNPRFLHDFKTLADVLVQEVIKYHISSKFPELKGHIYGEETNEFSNDEGSIIVEVKDTELETTTLLNQVLDDERAATALAKVIHNDNEDVEEVANHLSISQLPEELGIWIDPIDSTSEYIQGRTGQDNGLVRTGLPCVTVLIGVFDRQTGAPLVGVVNQPFAEKDDGWTSKYFYGVNLQDLNVSHPPLTPTPNEKLVAVSSSEDADIKELLSGNGYTPIELAGAGYKLLKIITGEVCAYVLSKPTTFLWDTCACNAILEAQGGGIINYSTLEPLRYRAGQGVKECCNDGGIIAYRNDEIINHLIQILNLVK</sequence>
<evidence type="ECO:0000256" key="2">
    <source>
        <dbReference type="PIRSR" id="PIRSR600760-2"/>
    </source>
</evidence>
<dbReference type="GO" id="GO:0046872">
    <property type="term" value="F:metal ion binding"/>
    <property type="evidence" value="ECO:0007669"/>
    <property type="project" value="UniProtKB-KW"/>
</dbReference>
<dbReference type="EMBL" id="GBHO01032521">
    <property type="protein sequence ID" value="JAG11083.1"/>
    <property type="molecule type" value="Transcribed_RNA"/>
</dbReference>
<reference evidence="3" key="1">
    <citation type="journal article" date="2014" name="PLoS ONE">
        <title>Transcriptome-Based Identification of ABC Transporters in the Western Tarnished Plant Bug Lygus hesperus.</title>
        <authorList>
            <person name="Hull J.J."/>
            <person name="Chaney K."/>
            <person name="Geib S.M."/>
            <person name="Fabrick J.A."/>
            <person name="Brent C.S."/>
            <person name="Walsh D."/>
            <person name="Lavine L.C."/>
        </authorList>
    </citation>
    <scope>NUCLEOTIDE SEQUENCE</scope>
</reference>
<dbReference type="PANTHER" id="PTHR43028:SF3">
    <property type="entry name" value="INOSITOL POLYPHOSPHATE 1-PHOSPHATASE"/>
    <property type="match status" value="1"/>
</dbReference>
<dbReference type="InterPro" id="IPR000760">
    <property type="entry name" value="Inositol_monophosphatase-like"/>
</dbReference>
<comment type="cofactor">
    <cofactor evidence="2">
        <name>Mg(2+)</name>
        <dbReference type="ChEBI" id="CHEBI:18420"/>
    </cofactor>
</comment>
<evidence type="ECO:0000313" key="3">
    <source>
        <dbReference type="EMBL" id="JAG11081.1"/>
    </source>
</evidence>
<dbReference type="Gene3D" id="3.40.190.80">
    <property type="match status" value="1"/>
</dbReference>
<evidence type="ECO:0000313" key="4">
    <source>
        <dbReference type="EMBL" id="JAG11083.1"/>
    </source>
</evidence>
<dbReference type="Gene3D" id="4.10.460.10">
    <property type="entry name" value="Inositol Polyphosphate 1-phosphatase, domain 1"/>
    <property type="match status" value="1"/>
</dbReference>
<feature type="binding site" evidence="2">
    <location>
        <position position="156"/>
    </location>
    <ligand>
        <name>Mg(2+)</name>
        <dbReference type="ChEBI" id="CHEBI:18420"/>
        <label>1</label>
        <note>catalytic</note>
    </ligand>
</feature>
<reference evidence="5" key="3">
    <citation type="submission" date="2014-09" db="EMBL/GenBank/DDBJ databases">
        <authorList>
            <person name="Magalhaes I.L.F."/>
            <person name="Oliveira U."/>
            <person name="Santos F.R."/>
            <person name="Vidigal T.H.D.A."/>
            <person name="Brescovit A.D."/>
            <person name="Santos A.J."/>
        </authorList>
    </citation>
    <scope>NUCLEOTIDE SEQUENCE</scope>
</reference>
<reference evidence="3" key="2">
    <citation type="submission" date="2014-07" db="EMBL/GenBank/DDBJ databases">
        <authorList>
            <person name="Hull J."/>
        </authorList>
    </citation>
    <scope>NUCLEOTIDE SEQUENCE</scope>
</reference>
<dbReference type="InterPro" id="IPR050725">
    <property type="entry name" value="CysQ/Inositol_MonoPase"/>
</dbReference>
<dbReference type="SUPFAM" id="SSF56655">
    <property type="entry name" value="Carbohydrate phosphatase"/>
    <property type="match status" value="1"/>
</dbReference>
<name>A0A0A9WUI3_LYGHE</name>
<keyword evidence="2" id="KW-0460">Magnesium</keyword>
<evidence type="ECO:0000256" key="1">
    <source>
        <dbReference type="ARBA" id="ARBA00009759"/>
    </source>
</evidence>
<keyword evidence="2" id="KW-0479">Metal-binding</keyword>
<dbReference type="GO" id="GO:0004441">
    <property type="term" value="F:inositol-1,4-bisphosphate 1-phosphatase activity"/>
    <property type="evidence" value="ECO:0007669"/>
    <property type="project" value="TreeGrafter"/>
</dbReference>
<feature type="binding site" evidence="2">
    <location>
        <position position="82"/>
    </location>
    <ligand>
        <name>Mg(2+)</name>
        <dbReference type="ChEBI" id="CHEBI:18420"/>
        <label>1</label>
        <note>catalytic</note>
    </ligand>
</feature>
<dbReference type="AlphaFoldDB" id="A0A0A9WUI3"/>
<dbReference type="InterPro" id="IPR044897">
    <property type="entry name" value="INPP1_dom_1"/>
</dbReference>
<dbReference type="EMBL" id="GBHO01032523">
    <property type="protein sequence ID" value="JAG11081.1"/>
    <property type="molecule type" value="Transcribed_RNA"/>
</dbReference>
<feature type="binding site" evidence="2">
    <location>
        <position position="154"/>
    </location>
    <ligand>
        <name>Mg(2+)</name>
        <dbReference type="ChEBI" id="CHEBI:18420"/>
        <label>1</label>
        <note>catalytic</note>
    </ligand>
</feature>
<feature type="binding site" evidence="2">
    <location>
        <position position="157"/>
    </location>
    <ligand>
        <name>Mg(2+)</name>
        <dbReference type="ChEBI" id="CHEBI:18420"/>
        <label>1</label>
        <note>catalytic</note>
    </ligand>
</feature>
<gene>
    <name evidence="3" type="primary">Inpp1_0</name>
    <name evidence="4" type="synonym">Inpp1_1</name>
    <name evidence="4" type="ORF">CM83_62668</name>
    <name evidence="3" type="ORF">CM83_62670</name>
</gene>
<evidence type="ECO:0000313" key="5">
    <source>
        <dbReference type="EMBL" id="JAG58728.1"/>
    </source>
</evidence>
<protein>
    <submittedName>
        <fullName evidence="3">Inositol polyphosphate 1-phosphatase</fullName>
    </submittedName>
</protein>
<dbReference type="PANTHER" id="PTHR43028">
    <property type="entry name" value="3'(2'),5'-BISPHOSPHATE NUCLEOTIDASE 1"/>
    <property type="match status" value="1"/>
</dbReference>
<dbReference type="EMBL" id="GBRD01007093">
    <property type="protein sequence ID" value="JAG58728.1"/>
    <property type="molecule type" value="Transcribed_RNA"/>
</dbReference>
<dbReference type="Gene3D" id="3.30.540.10">
    <property type="entry name" value="Fructose-1,6-Bisphosphatase, subunit A, domain 1"/>
    <property type="match status" value="1"/>
</dbReference>
<comment type="similarity">
    <text evidence="1">Belongs to the inositol monophosphatase superfamily.</text>
</comment>
<organism evidence="3">
    <name type="scientific">Lygus hesperus</name>
    <name type="common">Western plant bug</name>
    <dbReference type="NCBI Taxonomy" id="30085"/>
    <lineage>
        <taxon>Eukaryota</taxon>
        <taxon>Metazoa</taxon>
        <taxon>Ecdysozoa</taxon>
        <taxon>Arthropoda</taxon>
        <taxon>Hexapoda</taxon>
        <taxon>Insecta</taxon>
        <taxon>Pterygota</taxon>
        <taxon>Neoptera</taxon>
        <taxon>Paraneoptera</taxon>
        <taxon>Hemiptera</taxon>
        <taxon>Heteroptera</taxon>
        <taxon>Panheteroptera</taxon>
        <taxon>Cimicomorpha</taxon>
        <taxon>Miridae</taxon>
        <taxon>Mirini</taxon>
        <taxon>Lygus</taxon>
    </lineage>
</organism>